<evidence type="ECO:0000256" key="2">
    <source>
        <dbReference type="ARBA" id="ARBA00023125"/>
    </source>
</evidence>
<dbReference type="Gene3D" id="2.170.150.80">
    <property type="entry name" value="NAC domain"/>
    <property type="match status" value="1"/>
</dbReference>
<feature type="domain" description="NAC" evidence="6">
    <location>
        <begin position="1"/>
        <end position="151"/>
    </location>
</feature>
<accession>A0A811NN19</accession>
<dbReference type="SUPFAM" id="SSF101941">
    <property type="entry name" value="NAC domain"/>
    <property type="match status" value="1"/>
</dbReference>
<keyword evidence="2" id="KW-0238">DNA-binding</keyword>
<protein>
    <recommendedName>
        <fullName evidence="6">NAC domain-containing protein</fullName>
    </recommendedName>
</protein>
<feature type="compositionally biased region" description="Low complexity" evidence="5">
    <location>
        <begin position="1"/>
        <end position="11"/>
    </location>
</feature>
<evidence type="ECO:0000256" key="5">
    <source>
        <dbReference type="SAM" id="MobiDB-lite"/>
    </source>
</evidence>
<dbReference type="EMBL" id="CAJGYO010000004">
    <property type="protein sequence ID" value="CAD6225077.1"/>
    <property type="molecule type" value="Genomic_DNA"/>
</dbReference>
<keyword evidence="1" id="KW-0805">Transcription regulation</keyword>
<dbReference type="GO" id="GO:0006355">
    <property type="term" value="P:regulation of DNA-templated transcription"/>
    <property type="evidence" value="ECO:0007669"/>
    <property type="project" value="InterPro"/>
</dbReference>
<dbReference type="InterPro" id="IPR036093">
    <property type="entry name" value="NAC_dom_sf"/>
</dbReference>
<keyword evidence="3" id="KW-0804">Transcription</keyword>
<gene>
    <name evidence="7" type="ORF">NCGR_LOCUS17241</name>
</gene>
<dbReference type="Pfam" id="PF02365">
    <property type="entry name" value="NAM"/>
    <property type="match status" value="1"/>
</dbReference>
<evidence type="ECO:0000259" key="6">
    <source>
        <dbReference type="PROSITE" id="PS51005"/>
    </source>
</evidence>
<dbReference type="GO" id="GO:0003677">
    <property type="term" value="F:DNA binding"/>
    <property type="evidence" value="ECO:0007669"/>
    <property type="project" value="UniProtKB-KW"/>
</dbReference>
<dbReference type="OrthoDB" id="786479at2759"/>
<dbReference type="InterPro" id="IPR003441">
    <property type="entry name" value="NAC-dom"/>
</dbReference>
<comment type="caution">
    <text evidence="7">The sequence shown here is derived from an EMBL/GenBank/DDBJ whole genome shotgun (WGS) entry which is preliminary data.</text>
</comment>
<reference evidence="7" key="1">
    <citation type="submission" date="2020-10" db="EMBL/GenBank/DDBJ databases">
        <authorList>
            <person name="Han B."/>
            <person name="Lu T."/>
            <person name="Zhao Q."/>
            <person name="Huang X."/>
            <person name="Zhao Y."/>
        </authorList>
    </citation>
    <scope>NUCLEOTIDE SEQUENCE</scope>
</reference>
<evidence type="ECO:0000313" key="7">
    <source>
        <dbReference type="EMBL" id="CAD6225077.1"/>
    </source>
</evidence>
<proteinExistence type="predicted"/>
<sequence>MAEQQQPEQQEMNAVGASRGLSLPPGFRFHPSDNEIVSMHLPKEQGEAKLGEKEWYFYQKDRKYPTGLRANRTTKGGVVLLVGMKKTLVFYKGRAPRGDKTNWVMHEYRLEGSGKLPDPASASSSAPNVAAMKCSVSASKDEWVVCRVFDKTTRIKKMTTPAYKVSMAGAEIGQNQNNIPAIPIPMPLQLPLPVPMPMQSPILPDFATDPVPPYFPNTGTGMPPMMSSMAGIGGTSGL</sequence>
<evidence type="ECO:0000256" key="3">
    <source>
        <dbReference type="ARBA" id="ARBA00023163"/>
    </source>
</evidence>
<organism evidence="7 8">
    <name type="scientific">Miscanthus lutarioriparius</name>
    <dbReference type="NCBI Taxonomy" id="422564"/>
    <lineage>
        <taxon>Eukaryota</taxon>
        <taxon>Viridiplantae</taxon>
        <taxon>Streptophyta</taxon>
        <taxon>Embryophyta</taxon>
        <taxon>Tracheophyta</taxon>
        <taxon>Spermatophyta</taxon>
        <taxon>Magnoliopsida</taxon>
        <taxon>Liliopsida</taxon>
        <taxon>Poales</taxon>
        <taxon>Poaceae</taxon>
        <taxon>PACMAD clade</taxon>
        <taxon>Panicoideae</taxon>
        <taxon>Andropogonodae</taxon>
        <taxon>Andropogoneae</taxon>
        <taxon>Saccharinae</taxon>
        <taxon>Miscanthus</taxon>
    </lineage>
</organism>
<dbReference type="AlphaFoldDB" id="A0A811NN19"/>
<name>A0A811NN19_9POAL</name>
<dbReference type="PANTHER" id="PTHR31744:SF92">
    <property type="entry name" value="NAC DOMAIN-CONTAINING PROTEIN 87"/>
    <property type="match status" value="1"/>
</dbReference>
<evidence type="ECO:0000256" key="1">
    <source>
        <dbReference type="ARBA" id="ARBA00023015"/>
    </source>
</evidence>
<dbReference type="PROSITE" id="PS51005">
    <property type="entry name" value="NAC"/>
    <property type="match status" value="1"/>
</dbReference>
<keyword evidence="4" id="KW-0539">Nucleus</keyword>
<keyword evidence="8" id="KW-1185">Reference proteome</keyword>
<evidence type="ECO:0000313" key="8">
    <source>
        <dbReference type="Proteomes" id="UP000604825"/>
    </source>
</evidence>
<dbReference type="Proteomes" id="UP000604825">
    <property type="component" value="Unassembled WGS sequence"/>
</dbReference>
<evidence type="ECO:0000256" key="4">
    <source>
        <dbReference type="ARBA" id="ARBA00023242"/>
    </source>
</evidence>
<feature type="region of interest" description="Disordered" evidence="5">
    <location>
        <begin position="1"/>
        <end position="25"/>
    </location>
</feature>
<dbReference type="GO" id="GO:0005634">
    <property type="term" value="C:nucleus"/>
    <property type="evidence" value="ECO:0007669"/>
    <property type="project" value="UniProtKB-ARBA"/>
</dbReference>
<dbReference type="PANTHER" id="PTHR31744">
    <property type="entry name" value="PROTEIN CUP-SHAPED COTYLEDON 2-RELATED"/>
    <property type="match status" value="1"/>
</dbReference>